<dbReference type="PROSITE" id="PS50297">
    <property type="entry name" value="ANK_REP_REGION"/>
    <property type="match status" value="5"/>
</dbReference>
<dbReference type="InterPro" id="IPR036770">
    <property type="entry name" value="Ankyrin_rpt-contain_sf"/>
</dbReference>
<organism evidence="5 6">
    <name type="scientific">Aspergillus avenaceus</name>
    <dbReference type="NCBI Taxonomy" id="36643"/>
    <lineage>
        <taxon>Eukaryota</taxon>
        <taxon>Fungi</taxon>
        <taxon>Dikarya</taxon>
        <taxon>Ascomycota</taxon>
        <taxon>Pezizomycotina</taxon>
        <taxon>Eurotiomycetes</taxon>
        <taxon>Eurotiomycetidae</taxon>
        <taxon>Eurotiales</taxon>
        <taxon>Aspergillaceae</taxon>
        <taxon>Aspergillus</taxon>
        <taxon>Aspergillus subgen. Circumdati</taxon>
    </lineage>
</organism>
<dbReference type="Pfam" id="PF26640">
    <property type="entry name" value="DUF8212"/>
    <property type="match status" value="1"/>
</dbReference>
<evidence type="ECO:0000256" key="1">
    <source>
        <dbReference type="PROSITE-ProRule" id="PRU00023"/>
    </source>
</evidence>
<feature type="region of interest" description="Disordered" evidence="2">
    <location>
        <begin position="357"/>
        <end position="384"/>
    </location>
</feature>
<sequence>MRLLSTEETECGGFIIHDFFSREKPEYAVLSHTWENEEMTFQEIVTGRAVDKQGFRKIKDCCARARLENIQYIWIDTCCIDKTSSAELSEAINSMYRWYEEAKICYVFLFDIGPSSHLDTSRWFTRGWTLQELLAPPFVKLFDDRWNVLGTKDSLRSLISKTTNIPVNILSGEEDLDRISIAQRLSWAAGRVTTRVEDRAYSLLGIFGINMPLIYGEGKRSFIRLQEEILKVYDDTSIFAWKSHEDQDGLLATSPDAFEHSSNIVLSHSPTPLVPLAQSNKGIHLELQMIGKSPGLALGVLNCLDRSTNCRVGIYLKDLYMTLKQFERVSYTELPLVDLKKHKRAEYPRRRICIRQTRRAKARPNRDRIPERQQPGPKTEGNYKINGKSPTLALYAAKGHDIGTLWMLLIRGDIKADVEDAHGRTPLSYVSEHGHEALLRLLLAQSQVNYDSRDKAHRTPLSFAASAGHETIVDLLIETGEVDIESKDEDELTALAWASRNGHCAVVELLLMVVEALVSREANVEARDEYGWTALLYSARYGHVSAVQTLLARGANIESMDPDDGWTALICAAENGHEAVVQELLLQGANIESRDNHYGWTALGWAAGNGHASVVQQLLARKAYVESQDYYYNRTPLSWAAANGHDIVVRQLLQHGADSESKDNHEGRTPLSWAATNGHEAVVRELLERDANIESRSQQGHTAMFYASRNGFPEVVELLQSVSK</sequence>
<evidence type="ECO:0000259" key="3">
    <source>
        <dbReference type="Pfam" id="PF06985"/>
    </source>
</evidence>
<keyword evidence="6" id="KW-1185">Reference proteome</keyword>
<dbReference type="OrthoDB" id="674604at2759"/>
<feature type="repeat" description="ANK" evidence="1">
    <location>
        <begin position="666"/>
        <end position="698"/>
    </location>
</feature>
<evidence type="ECO:0000313" key="5">
    <source>
        <dbReference type="EMBL" id="KAE8149992.1"/>
    </source>
</evidence>
<dbReference type="InterPro" id="IPR010730">
    <property type="entry name" value="HET"/>
</dbReference>
<dbReference type="Gene3D" id="1.25.40.20">
    <property type="entry name" value="Ankyrin repeat-containing domain"/>
    <property type="match status" value="3"/>
</dbReference>
<dbReference type="PANTHER" id="PTHR10622:SF10">
    <property type="entry name" value="HET DOMAIN-CONTAINING PROTEIN"/>
    <property type="match status" value="1"/>
</dbReference>
<feature type="repeat" description="ANK" evidence="1">
    <location>
        <begin position="632"/>
        <end position="664"/>
    </location>
</feature>
<reference evidence="5 6" key="1">
    <citation type="submission" date="2019-04" db="EMBL/GenBank/DDBJ databases">
        <title>Friends and foes A comparative genomics study of 23 Aspergillus species from section Flavi.</title>
        <authorList>
            <consortium name="DOE Joint Genome Institute"/>
            <person name="Kjaerbolling I."/>
            <person name="Vesth T."/>
            <person name="Frisvad J.C."/>
            <person name="Nybo J.L."/>
            <person name="Theobald S."/>
            <person name="Kildgaard S."/>
            <person name="Isbrandt T."/>
            <person name="Kuo A."/>
            <person name="Sato A."/>
            <person name="Lyhne E.K."/>
            <person name="Kogle M.E."/>
            <person name="Wiebenga A."/>
            <person name="Kun R.S."/>
            <person name="Lubbers R.J."/>
            <person name="Makela M.R."/>
            <person name="Barry K."/>
            <person name="Chovatia M."/>
            <person name="Clum A."/>
            <person name="Daum C."/>
            <person name="Haridas S."/>
            <person name="He G."/>
            <person name="LaButti K."/>
            <person name="Lipzen A."/>
            <person name="Mondo S."/>
            <person name="Riley R."/>
            <person name="Salamov A."/>
            <person name="Simmons B.A."/>
            <person name="Magnuson J.K."/>
            <person name="Henrissat B."/>
            <person name="Mortensen U.H."/>
            <person name="Larsen T.O."/>
            <person name="Devries R.P."/>
            <person name="Grigoriev I.V."/>
            <person name="Machida M."/>
            <person name="Baker S.E."/>
            <person name="Andersen M.R."/>
        </authorList>
    </citation>
    <scope>NUCLEOTIDE SEQUENCE [LARGE SCALE GENOMIC DNA]</scope>
    <source>
        <strain evidence="5 6">IBT 18842</strain>
    </source>
</reference>
<accession>A0A5N6TUE9</accession>
<feature type="repeat" description="ANK" evidence="1">
    <location>
        <begin position="564"/>
        <end position="596"/>
    </location>
</feature>
<dbReference type="Pfam" id="PF06985">
    <property type="entry name" value="HET"/>
    <property type="match status" value="1"/>
</dbReference>
<protein>
    <submittedName>
        <fullName evidence="5">Ankyrin repeat-containing domain protein</fullName>
    </submittedName>
</protein>
<feature type="repeat" description="ANK" evidence="1">
    <location>
        <begin position="530"/>
        <end position="562"/>
    </location>
</feature>
<name>A0A5N6TUE9_ASPAV</name>
<dbReference type="PROSITE" id="PS50088">
    <property type="entry name" value="ANK_REPEAT"/>
    <property type="match status" value="6"/>
</dbReference>
<dbReference type="AlphaFoldDB" id="A0A5N6TUE9"/>
<dbReference type="InterPro" id="IPR002110">
    <property type="entry name" value="Ankyrin_rpt"/>
</dbReference>
<dbReference type="InterPro" id="IPR058525">
    <property type="entry name" value="DUF8212"/>
</dbReference>
<dbReference type="PANTHER" id="PTHR10622">
    <property type="entry name" value="HET DOMAIN-CONTAINING PROTEIN"/>
    <property type="match status" value="1"/>
</dbReference>
<dbReference type="Pfam" id="PF13637">
    <property type="entry name" value="Ank_4"/>
    <property type="match status" value="2"/>
</dbReference>
<feature type="repeat" description="ANK" evidence="1">
    <location>
        <begin position="456"/>
        <end position="480"/>
    </location>
</feature>
<keyword evidence="1" id="KW-0040">ANK repeat</keyword>
<evidence type="ECO:0000313" key="6">
    <source>
        <dbReference type="Proteomes" id="UP000325780"/>
    </source>
</evidence>
<feature type="repeat" description="ANK" evidence="1">
    <location>
        <begin position="598"/>
        <end position="630"/>
    </location>
</feature>
<evidence type="ECO:0000259" key="4">
    <source>
        <dbReference type="Pfam" id="PF26640"/>
    </source>
</evidence>
<gene>
    <name evidence="5" type="ORF">BDV25DRAFT_172476</name>
</gene>
<dbReference type="SMART" id="SM00248">
    <property type="entry name" value="ANK"/>
    <property type="match status" value="9"/>
</dbReference>
<feature type="domain" description="Heterokaryon incompatibility" evidence="3">
    <location>
        <begin position="27"/>
        <end position="109"/>
    </location>
</feature>
<dbReference type="Pfam" id="PF12796">
    <property type="entry name" value="Ank_2"/>
    <property type="match status" value="2"/>
</dbReference>
<proteinExistence type="predicted"/>
<dbReference type="Proteomes" id="UP000325780">
    <property type="component" value="Unassembled WGS sequence"/>
</dbReference>
<dbReference type="SUPFAM" id="SSF48403">
    <property type="entry name" value="Ankyrin repeat"/>
    <property type="match status" value="1"/>
</dbReference>
<dbReference type="EMBL" id="ML742106">
    <property type="protein sequence ID" value="KAE8149992.1"/>
    <property type="molecule type" value="Genomic_DNA"/>
</dbReference>
<feature type="domain" description="DUF8212" evidence="4">
    <location>
        <begin position="220"/>
        <end position="257"/>
    </location>
</feature>
<evidence type="ECO:0000256" key="2">
    <source>
        <dbReference type="SAM" id="MobiDB-lite"/>
    </source>
</evidence>